<organism evidence="2 3">
    <name type="scientific">Hyaloscypha variabilis (strain UAMH 11265 / GT02V1 / F)</name>
    <name type="common">Meliniomyces variabilis</name>
    <dbReference type="NCBI Taxonomy" id="1149755"/>
    <lineage>
        <taxon>Eukaryota</taxon>
        <taxon>Fungi</taxon>
        <taxon>Dikarya</taxon>
        <taxon>Ascomycota</taxon>
        <taxon>Pezizomycotina</taxon>
        <taxon>Leotiomycetes</taxon>
        <taxon>Helotiales</taxon>
        <taxon>Hyaloscyphaceae</taxon>
        <taxon>Hyaloscypha</taxon>
        <taxon>Hyaloscypha variabilis</taxon>
    </lineage>
</organism>
<gene>
    <name evidence="2" type="ORF">L207DRAFT_577396</name>
</gene>
<dbReference type="Pfam" id="PF20150">
    <property type="entry name" value="2EXR"/>
    <property type="match status" value="1"/>
</dbReference>
<evidence type="ECO:0000259" key="1">
    <source>
        <dbReference type="Pfam" id="PF20150"/>
    </source>
</evidence>
<dbReference type="PANTHER" id="PTHR35910">
    <property type="entry name" value="2EXR DOMAIN-CONTAINING PROTEIN"/>
    <property type="match status" value="1"/>
</dbReference>
<name>A0A2J6S718_HYAVF</name>
<dbReference type="OrthoDB" id="3473305at2759"/>
<dbReference type="EMBL" id="KZ613939">
    <property type="protein sequence ID" value="PMD46543.1"/>
    <property type="molecule type" value="Genomic_DNA"/>
</dbReference>
<dbReference type="PANTHER" id="PTHR35910:SF6">
    <property type="entry name" value="2EXR DOMAIN-CONTAINING PROTEIN"/>
    <property type="match status" value="1"/>
</dbReference>
<keyword evidence="3" id="KW-1185">Reference proteome</keyword>
<evidence type="ECO:0000313" key="3">
    <source>
        <dbReference type="Proteomes" id="UP000235786"/>
    </source>
</evidence>
<proteinExistence type="predicted"/>
<evidence type="ECO:0000313" key="2">
    <source>
        <dbReference type="EMBL" id="PMD46543.1"/>
    </source>
</evidence>
<feature type="domain" description="2EXR" evidence="1">
    <location>
        <begin position="30"/>
        <end position="136"/>
    </location>
</feature>
<dbReference type="InterPro" id="IPR045518">
    <property type="entry name" value="2EXR"/>
</dbReference>
<reference evidence="2 3" key="1">
    <citation type="submission" date="2016-04" db="EMBL/GenBank/DDBJ databases">
        <title>A degradative enzymes factory behind the ericoid mycorrhizal symbiosis.</title>
        <authorList>
            <consortium name="DOE Joint Genome Institute"/>
            <person name="Martino E."/>
            <person name="Morin E."/>
            <person name="Grelet G."/>
            <person name="Kuo A."/>
            <person name="Kohler A."/>
            <person name="Daghino S."/>
            <person name="Barry K."/>
            <person name="Choi C."/>
            <person name="Cichocki N."/>
            <person name="Clum A."/>
            <person name="Copeland A."/>
            <person name="Hainaut M."/>
            <person name="Haridas S."/>
            <person name="Labutti K."/>
            <person name="Lindquist E."/>
            <person name="Lipzen A."/>
            <person name="Khouja H.-R."/>
            <person name="Murat C."/>
            <person name="Ohm R."/>
            <person name="Olson A."/>
            <person name="Spatafora J."/>
            <person name="Veneault-Fourrey C."/>
            <person name="Henrissat B."/>
            <person name="Grigoriev I."/>
            <person name="Martin F."/>
            <person name="Perotto S."/>
        </authorList>
    </citation>
    <scope>NUCLEOTIDE SEQUENCE [LARGE SCALE GENOMIC DNA]</scope>
    <source>
        <strain evidence="2 3">F</strain>
    </source>
</reference>
<accession>A0A2J6S718</accession>
<dbReference type="AlphaFoldDB" id="A0A2J6S718"/>
<dbReference type="Proteomes" id="UP000235786">
    <property type="component" value="Unassembled WGS sequence"/>
</dbReference>
<sequence>MDFQETSKSVNEERSQQKEDPLALIESIQFHKFPKLPIEIRLEIWQCSFPNGCHVQLRKDRWHPRSGSIWTIDRQWCLPNQKGYTEPTPTYDQHCGPVTLRVCKEARKETLRHYITLFEDEPIYPTIYFSPLQDVLNFEKCSERFSRDLQGLTCKTKEQLSLVRQLSFEVYKLYDEHLMQDTHHEAFWACFKRVDGLILTDIVTNFFWNDIAEVQETLRFCRTRLDNLRKSPTCKINAIKTISFLTYQSVLHESQNTESER</sequence>
<protein>
    <recommendedName>
        <fullName evidence="1">2EXR domain-containing protein</fullName>
    </recommendedName>
</protein>